<keyword evidence="3" id="KW-1185">Reference proteome</keyword>
<organism evidence="2 3">
    <name type="scientific">Crenichthys baileyi</name>
    <name type="common">White River springfish</name>
    <dbReference type="NCBI Taxonomy" id="28760"/>
    <lineage>
        <taxon>Eukaryota</taxon>
        <taxon>Metazoa</taxon>
        <taxon>Chordata</taxon>
        <taxon>Craniata</taxon>
        <taxon>Vertebrata</taxon>
        <taxon>Euteleostomi</taxon>
        <taxon>Actinopterygii</taxon>
        <taxon>Neopterygii</taxon>
        <taxon>Teleostei</taxon>
        <taxon>Neoteleostei</taxon>
        <taxon>Acanthomorphata</taxon>
        <taxon>Ovalentaria</taxon>
        <taxon>Atherinomorphae</taxon>
        <taxon>Cyprinodontiformes</taxon>
        <taxon>Goodeidae</taxon>
        <taxon>Crenichthys</taxon>
    </lineage>
</organism>
<protein>
    <submittedName>
        <fullName evidence="2">Uncharacterized protein</fullName>
    </submittedName>
</protein>
<comment type="caution">
    <text evidence="2">The sequence shown here is derived from an EMBL/GenBank/DDBJ whole genome shotgun (WGS) entry which is preliminary data.</text>
</comment>
<dbReference type="Proteomes" id="UP001311232">
    <property type="component" value="Unassembled WGS sequence"/>
</dbReference>
<dbReference type="AlphaFoldDB" id="A0AAV9S724"/>
<evidence type="ECO:0000313" key="2">
    <source>
        <dbReference type="EMBL" id="KAK5617144.1"/>
    </source>
</evidence>
<evidence type="ECO:0000313" key="3">
    <source>
        <dbReference type="Proteomes" id="UP001311232"/>
    </source>
</evidence>
<reference evidence="2 3" key="1">
    <citation type="submission" date="2021-06" db="EMBL/GenBank/DDBJ databases">
        <authorList>
            <person name="Palmer J.M."/>
        </authorList>
    </citation>
    <scope>NUCLEOTIDE SEQUENCE [LARGE SCALE GENOMIC DNA]</scope>
    <source>
        <strain evidence="2 3">MEX-2019</strain>
        <tissue evidence="2">Muscle</tissue>
    </source>
</reference>
<evidence type="ECO:0000256" key="1">
    <source>
        <dbReference type="SAM" id="MobiDB-lite"/>
    </source>
</evidence>
<name>A0AAV9S724_9TELE</name>
<gene>
    <name evidence="2" type="ORF">CRENBAI_012110</name>
</gene>
<feature type="region of interest" description="Disordered" evidence="1">
    <location>
        <begin position="91"/>
        <end position="124"/>
    </location>
</feature>
<dbReference type="EMBL" id="JAHHUM010000809">
    <property type="protein sequence ID" value="KAK5617144.1"/>
    <property type="molecule type" value="Genomic_DNA"/>
</dbReference>
<sequence>MSLSQPRETKSVDASIHICESFHFSDDRTYISHRMQSTERREQRIINGAHIRDTCQHVCWYVPTARSLCHERYRIGLPLLRTLTPLPLCLPGDARAPDPPAETTEPPHPSPSFLSVMRAYDPYP</sequence>
<accession>A0AAV9S724</accession>
<proteinExistence type="predicted"/>